<dbReference type="PANTHER" id="PTHR37540">
    <property type="entry name" value="TRANSCRIPTION FACTOR (ACR-2), PUTATIVE-RELATED-RELATED"/>
    <property type="match status" value="1"/>
</dbReference>
<feature type="non-terminal residue" evidence="1">
    <location>
        <position position="371"/>
    </location>
</feature>
<dbReference type="HOGENOM" id="CLU_028343_1_0_1"/>
<dbReference type="Proteomes" id="UP000027920">
    <property type="component" value="Unassembled WGS sequence"/>
</dbReference>
<comment type="caution">
    <text evidence="1">The sequence shown here is derived from an EMBL/GenBank/DDBJ whole genome shotgun (WGS) entry which is preliminary data.</text>
</comment>
<accession>A0A072P3Y7</accession>
<gene>
    <name evidence="1" type="ORF">A1O9_09589</name>
</gene>
<dbReference type="STRING" id="1182545.A0A072P3Y7"/>
<dbReference type="RefSeq" id="XP_013257012.1">
    <property type="nucleotide sequence ID" value="XM_013401558.1"/>
</dbReference>
<sequence length="371" mass="41591">SIATMPQSADDIIDPFGTTCIVVDNTAHTLLQYYLRTVHPSVWHVLCADSNGSASIFKDRAVSVLQGALSETYTMYCLLACMNVHMRYLDGCESGKDNEYFIVKAVKASHDYMRRAERISERMIFNIFQLGFAEWYRNNEHAALVHFRATTNMTYSIGGLKALARPLADLLVLGDGYIAGELGTLPIFSHTEFARQDDSDSVVGAYVLDIHQTMLSGSVTVARGLLQHGKKELVPRNLELMIMDLAVVVSVMNAADAGETPQDLADSALHWIYHRILVIRHQLLEVRFEDSRAESIRLAIILWILQCSTRAGRIRSTKIIAPQVRKSLQDTKESTWKAHNDVRLWILIIGATSARTGSGDHAWFLQRILRS</sequence>
<proteinExistence type="predicted"/>
<evidence type="ECO:0008006" key="3">
    <source>
        <dbReference type="Google" id="ProtNLM"/>
    </source>
</evidence>
<dbReference type="VEuPathDB" id="FungiDB:A1O9_09589"/>
<dbReference type="AlphaFoldDB" id="A0A072P3Y7"/>
<dbReference type="PANTHER" id="PTHR37540:SF5">
    <property type="entry name" value="TRANSCRIPTION FACTOR DOMAIN-CONTAINING PROTEIN"/>
    <property type="match status" value="1"/>
</dbReference>
<evidence type="ECO:0000313" key="2">
    <source>
        <dbReference type="Proteomes" id="UP000027920"/>
    </source>
</evidence>
<keyword evidence="2" id="KW-1185">Reference proteome</keyword>
<reference evidence="1 2" key="1">
    <citation type="submission" date="2013-03" db="EMBL/GenBank/DDBJ databases">
        <title>The Genome Sequence of Exophiala aquamarina CBS 119918.</title>
        <authorList>
            <consortium name="The Broad Institute Genomics Platform"/>
            <person name="Cuomo C."/>
            <person name="de Hoog S."/>
            <person name="Gorbushina A."/>
            <person name="Walker B."/>
            <person name="Young S.K."/>
            <person name="Zeng Q."/>
            <person name="Gargeya S."/>
            <person name="Fitzgerald M."/>
            <person name="Haas B."/>
            <person name="Abouelleil A."/>
            <person name="Allen A.W."/>
            <person name="Alvarado L."/>
            <person name="Arachchi H.M."/>
            <person name="Berlin A.M."/>
            <person name="Chapman S.B."/>
            <person name="Gainer-Dewar J."/>
            <person name="Goldberg J."/>
            <person name="Griggs A."/>
            <person name="Gujja S."/>
            <person name="Hansen M."/>
            <person name="Howarth C."/>
            <person name="Imamovic A."/>
            <person name="Ireland A."/>
            <person name="Larimer J."/>
            <person name="McCowan C."/>
            <person name="Murphy C."/>
            <person name="Pearson M."/>
            <person name="Poon T.W."/>
            <person name="Priest M."/>
            <person name="Roberts A."/>
            <person name="Saif S."/>
            <person name="Shea T."/>
            <person name="Sisk P."/>
            <person name="Sykes S."/>
            <person name="Wortman J."/>
            <person name="Nusbaum C."/>
            <person name="Birren B."/>
        </authorList>
    </citation>
    <scope>NUCLEOTIDE SEQUENCE [LARGE SCALE GENOMIC DNA]</scope>
    <source>
        <strain evidence="1 2">CBS 119918</strain>
    </source>
</reference>
<organism evidence="1 2">
    <name type="scientific">Exophiala aquamarina CBS 119918</name>
    <dbReference type="NCBI Taxonomy" id="1182545"/>
    <lineage>
        <taxon>Eukaryota</taxon>
        <taxon>Fungi</taxon>
        <taxon>Dikarya</taxon>
        <taxon>Ascomycota</taxon>
        <taxon>Pezizomycotina</taxon>
        <taxon>Eurotiomycetes</taxon>
        <taxon>Chaetothyriomycetidae</taxon>
        <taxon>Chaetothyriales</taxon>
        <taxon>Herpotrichiellaceae</taxon>
        <taxon>Exophiala</taxon>
    </lineage>
</organism>
<protein>
    <recommendedName>
        <fullName evidence="3">Transcription factor domain-containing protein</fullName>
    </recommendedName>
</protein>
<name>A0A072P3Y7_9EURO</name>
<feature type="non-terminal residue" evidence="1">
    <location>
        <position position="1"/>
    </location>
</feature>
<evidence type="ECO:0000313" key="1">
    <source>
        <dbReference type="EMBL" id="KEF54422.1"/>
    </source>
</evidence>
<dbReference type="EMBL" id="AMGV01000010">
    <property type="protein sequence ID" value="KEF54422.1"/>
    <property type="molecule type" value="Genomic_DNA"/>
</dbReference>
<dbReference type="GeneID" id="25284497"/>
<dbReference type="OrthoDB" id="4137828at2759"/>